<reference evidence="1 2" key="1">
    <citation type="submission" date="2019-04" db="EMBL/GenBank/DDBJ databases">
        <title>Bacillus caeni sp. nov., a bacterium isolated from mangrove sediment.</title>
        <authorList>
            <person name="Huang H."/>
            <person name="Mo K."/>
            <person name="Hu Y."/>
        </authorList>
    </citation>
    <scope>NUCLEOTIDE SEQUENCE [LARGE SCALE GENOMIC DNA]</scope>
    <source>
        <strain evidence="1 2">HB172195</strain>
    </source>
</reference>
<evidence type="ECO:0000313" key="1">
    <source>
        <dbReference type="EMBL" id="TLS38159.1"/>
    </source>
</evidence>
<dbReference type="Proteomes" id="UP000308230">
    <property type="component" value="Unassembled WGS sequence"/>
</dbReference>
<dbReference type="AlphaFoldDB" id="A0A5R9F6N0"/>
<dbReference type="OrthoDB" id="2964125at2"/>
<evidence type="ECO:0000313" key="2">
    <source>
        <dbReference type="Proteomes" id="UP000308230"/>
    </source>
</evidence>
<dbReference type="RefSeq" id="WP_138124376.1">
    <property type="nucleotide sequence ID" value="NZ_SWLG01000004.1"/>
</dbReference>
<protein>
    <submittedName>
        <fullName evidence="1">Uncharacterized protein</fullName>
    </submittedName>
</protein>
<comment type="caution">
    <text evidence="1">The sequence shown here is derived from an EMBL/GenBank/DDBJ whole genome shotgun (WGS) entry which is preliminary data.</text>
</comment>
<gene>
    <name evidence="1" type="ORF">FCL54_06355</name>
</gene>
<proteinExistence type="predicted"/>
<accession>A0A5R9F6N0</accession>
<sequence>MNDSVYSLIVESTMMRLPNCYEDTEDFFIGFNDLDNPYLLLPTPKEMFDNDDLFAIRLVPDPLNKFRFELDSNFTRLSFSRFTTFFDDLTYYFGPDENMLEMFLRSASYKTYVEWISNLYFKRIDDLIEKYNSSDIPSMKLSIKAKLSRLLVEA</sequence>
<organism evidence="1 2">
    <name type="scientific">Exobacillus caeni</name>
    <dbReference type="NCBI Taxonomy" id="2574798"/>
    <lineage>
        <taxon>Bacteria</taxon>
        <taxon>Bacillati</taxon>
        <taxon>Bacillota</taxon>
        <taxon>Bacilli</taxon>
        <taxon>Bacillales</taxon>
        <taxon>Guptibacillaceae</taxon>
        <taxon>Exobacillus</taxon>
    </lineage>
</organism>
<dbReference type="EMBL" id="SWLG01000004">
    <property type="protein sequence ID" value="TLS38159.1"/>
    <property type="molecule type" value="Genomic_DNA"/>
</dbReference>
<name>A0A5R9F6N0_9BACL</name>
<keyword evidence="2" id="KW-1185">Reference proteome</keyword>